<gene>
    <name evidence="1" type="ORF">D8674_031141</name>
</gene>
<keyword evidence="2" id="KW-1185">Reference proteome</keyword>
<name>A0A5N5F0I5_9ROSA</name>
<dbReference type="EMBL" id="SMOL01000781">
    <property type="protein sequence ID" value="KAB2595691.1"/>
    <property type="molecule type" value="Genomic_DNA"/>
</dbReference>
<evidence type="ECO:0000313" key="1">
    <source>
        <dbReference type="EMBL" id="KAB2595691.1"/>
    </source>
</evidence>
<sequence>MVGKQVVVFYEILFKNADCSMKYTNPINIQPFVLGKKISLPYGMAFAKLFQYFEVKLDVETERLTLVEKNILCDETNFRLRGTCAMKKIFLKNNQWVPKSKTKRAIADREVNEEENQPLLKNLTLRPEASTF</sequence>
<dbReference type="Proteomes" id="UP000327157">
    <property type="component" value="Chromosome 7"/>
</dbReference>
<reference evidence="2" key="2">
    <citation type="submission" date="2019-10" db="EMBL/GenBank/DDBJ databases">
        <title>A de novo genome assembly of a pear dwarfing rootstock.</title>
        <authorList>
            <person name="Wang F."/>
            <person name="Wang J."/>
            <person name="Li S."/>
            <person name="Zhang Y."/>
            <person name="Fang M."/>
            <person name="Ma L."/>
            <person name="Zhao Y."/>
            <person name="Jiang S."/>
        </authorList>
    </citation>
    <scope>NUCLEOTIDE SEQUENCE [LARGE SCALE GENOMIC DNA]</scope>
</reference>
<accession>A0A5N5F0I5</accession>
<reference evidence="1 2" key="3">
    <citation type="submission" date="2019-11" db="EMBL/GenBank/DDBJ databases">
        <title>A de novo genome assembly of a pear dwarfing rootstock.</title>
        <authorList>
            <person name="Wang F."/>
            <person name="Wang J."/>
            <person name="Li S."/>
            <person name="Zhang Y."/>
            <person name="Fang M."/>
            <person name="Ma L."/>
            <person name="Zhao Y."/>
            <person name="Jiang S."/>
        </authorList>
    </citation>
    <scope>NUCLEOTIDE SEQUENCE [LARGE SCALE GENOMIC DNA]</scope>
    <source>
        <strain evidence="1">S2</strain>
        <tissue evidence="1">Leaf</tissue>
    </source>
</reference>
<dbReference type="AlphaFoldDB" id="A0A5N5F0I5"/>
<protein>
    <submittedName>
        <fullName evidence="1">Uncharacterized protein</fullName>
    </submittedName>
</protein>
<reference evidence="1 2" key="1">
    <citation type="submission" date="2019-09" db="EMBL/GenBank/DDBJ databases">
        <authorList>
            <person name="Ou C."/>
        </authorList>
    </citation>
    <scope>NUCLEOTIDE SEQUENCE [LARGE SCALE GENOMIC DNA]</scope>
    <source>
        <strain evidence="1">S2</strain>
        <tissue evidence="1">Leaf</tissue>
    </source>
</reference>
<comment type="caution">
    <text evidence="1">The sequence shown here is derived from an EMBL/GenBank/DDBJ whole genome shotgun (WGS) entry which is preliminary data.</text>
</comment>
<proteinExistence type="predicted"/>
<organism evidence="1 2">
    <name type="scientific">Pyrus ussuriensis x Pyrus communis</name>
    <dbReference type="NCBI Taxonomy" id="2448454"/>
    <lineage>
        <taxon>Eukaryota</taxon>
        <taxon>Viridiplantae</taxon>
        <taxon>Streptophyta</taxon>
        <taxon>Embryophyta</taxon>
        <taxon>Tracheophyta</taxon>
        <taxon>Spermatophyta</taxon>
        <taxon>Magnoliopsida</taxon>
        <taxon>eudicotyledons</taxon>
        <taxon>Gunneridae</taxon>
        <taxon>Pentapetalae</taxon>
        <taxon>rosids</taxon>
        <taxon>fabids</taxon>
        <taxon>Rosales</taxon>
        <taxon>Rosaceae</taxon>
        <taxon>Amygdaloideae</taxon>
        <taxon>Maleae</taxon>
        <taxon>Pyrus</taxon>
    </lineage>
</organism>
<evidence type="ECO:0000313" key="2">
    <source>
        <dbReference type="Proteomes" id="UP000327157"/>
    </source>
</evidence>